<dbReference type="Pfam" id="PF11848">
    <property type="entry name" value="DUF3368"/>
    <property type="match status" value="1"/>
</dbReference>
<reference evidence="1 2" key="1">
    <citation type="submission" date="2018-06" db="EMBL/GenBank/DDBJ databases">
        <title>Halonotius sp. F13-13 a new haloarchaeeon isolated from a solar saltern from Isla Cristina, Huelva, Spain.</title>
        <authorList>
            <person name="Duran-Viseras A."/>
            <person name="Sanchez-Porro C."/>
            <person name="Ventosa A."/>
        </authorList>
    </citation>
    <scope>NUCLEOTIDE SEQUENCE [LARGE SCALE GENOMIC DNA]</scope>
    <source>
        <strain evidence="1 2">CECT 7525</strain>
    </source>
</reference>
<evidence type="ECO:0000313" key="1">
    <source>
        <dbReference type="EMBL" id="RJX50854.1"/>
    </source>
</evidence>
<comment type="caution">
    <text evidence="1">The sequence shown here is derived from an EMBL/GenBank/DDBJ whole genome shotgun (WGS) entry which is preliminary data.</text>
</comment>
<dbReference type="AlphaFoldDB" id="A0A3A6Q7K8"/>
<proteinExistence type="predicted"/>
<dbReference type="OrthoDB" id="323844at2157"/>
<keyword evidence="2" id="KW-1185">Reference proteome</keyword>
<dbReference type="CDD" id="cd09854">
    <property type="entry name" value="PIN_VapC-like"/>
    <property type="match status" value="1"/>
</dbReference>
<dbReference type="EMBL" id="QMDW01000004">
    <property type="protein sequence ID" value="RJX50854.1"/>
    <property type="molecule type" value="Genomic_DNA"/>
</dbReference>
<dbReference type="RefSeq" id="WP_120083674.1">
    <property type="nucleotide sequence ID" value="NZ_QMDW01000004.1"/>
</dbReference>
<protein>
    <submittedName>
        <fullName evidence="1">DUF3368 domain-containing protein</fullName>
    </submittedName>
</protein>
<evidence type="ECO:0000313" key="2">
    <source>
        <dbReference type="Proteomes" id="UP000281564"/>
    </source>
</evidence>
<dbReference type="PANTHER" id="PTHR39550">
    <property type="entry name" value="SLL0658 PROTEIN"/>
    <property type="match status" value="1"/>
</dbReference>
<gene>
    <name evidence="1" type="ORF">DP106_04485</name>
</gene>
<name>A0A3A6Q7K8_9EURY</name>
<dbReference type="Proteomes" id="UP000281564">
    <property type="component" value="Unassembled WGS sequence"/>
</dbReference>
<sequence length="170" mass="18747">MWVFDATPLIYLAKVDQLTLISALDDSCVIPDQVYTEVVETGIEEGYPDARRIEHCVDDETFTVQSVDEAGVFQRLCRNPKLSNADCAVLACAFEHDGIAVMDETYGRDVAATEGVTTRGTAYLVLHLADQQVLSVETARTVIDEMIEAGWYCSPSMYAKLVQKLDSIDG</sequence>
<accession>A0A3A6Q7K8</accession>
<dbReference type="InterPro" id="IPR021799">
    <property type="entry name" value="PIN-like_prokaryotic"/>
</dbReference>
<dbReference type="PANTHER" id="PTHR39550:SF1">
    <property type="entry name" value="SLL0658 PROTEIN"/>
    <property type="match status" value="1"/>
</dbReference>
<organism evidence="1 2">
    <name type="scientific">Halonotius pteroides</name>
    <dbReference type="NCBI Taxonomy" id="268735"/>
    <lineage>
        <taxon>Archaea</taxon>
        <taxon>Methanobacteriati</taxon>
        <taxon>Methanobacteriota</taxon>
        <taxon>Stenosarchaea group</taxon>
        <taxon>Halobacteria</taxon>
        <taxon>Halobacteriales</taxon>
        <taxon>Haloferacaceae</taxon>
        <taxon>Halonotius</taxon>
    </lineage>
</organism>